<dbReference type="EMBL" id="CM043799">
    <property type="protein sequence ID" value="KAI4803786.1"/>
    <property type="molecule type" value="Genomic_DNA"/>
</dbReference>
<evidence type="ECO:0000313" key="2">
    <source>
        <dbReference type="Proteomes" id="UP001057452"/>
    </source>
</evidence>
<gene>
    <name evidence="1" type="ORF">KUCAC02_025434</name>
</gene>
<name>A0ACB9VV20_CHAAC</name>
<accession>A0ACB9VV20</accession>
<feature type="non-terminal residue" evidence="1">
    <location>
        <position position="136"/>
    </location>
</feature>
<dbReference type="Proteomes" id="UP001057452">
    <property type="component" value="Chromosome 15"/>
</dbReference>
<protein>
    <submittedName>
        <fullName evidence="1">Uncharacterized protein</fullName>
    </submittedName>
</protein>
<evidence type="ECO:0000313" key="1">
    <source>
        <dbReference type="EMBL" id="KAI4803786.1"/>
    </source>
</evidence>
<keyword evidence="2" id="KW-1185">Reference proteome</keyword>
<sequence length="136" mass="15167">FTSEFREIHLQWATRAKVTSRTPVSRVAAERGFTTLFYCFVEGLSKLKVIITRVIQSMRMYGCTVWERSLCGAGLRLLSTSPLEGISDSMLNIVHPASCTRCSVPGSRSGASCEMTMILTTERRVVNKTSHYPLLS</sequence>
<comment type="caution">
    <text evidence="1">The sequence shown here is derived from an EMBL/GenBank/DDBJ whole genome shotgun (WGS) entry which is preliminary data.</text>
</comment>
<reference evidence="1" key="1">
    <citation type="submission" date="2022-05" db="EMBL/GenBank/DDBJ databases">
        <title>Chromosome-level genome of Chaenocephalus aceratus.</title>
        <authorList>
            <person name="Park H."/>
        </authorList>
    </citation>
    <scope>NUCLEOTIDE SEQUENCE</scope>
    <source>
        <strain evidence="1">KU_202001</strain>
    </source>
</reference>
<proteinExistence type="predicted"/>
<organism evidence="1 2">
    <name type="scientific">Chaenocephalus aceratus</name>
    <name type="common">Blackfin icefish</name>
    <name type="synonym">Chaenichthys aceratus</name>
    <dbReference type="NCBI Taxonomy" id="36190"/>
    <lineage>
        <taxon>Eukaryota</taxon>
        <taxon>Metazoa</taxon>
        <taxon>Chordata</taxon>
        <taxon>Craniata</taxon>
        <taxon>Vertebrata</taxon>
        <taxon>Euteleostomi</taxon>
        <taxon>Actinopterygii</taxon>
        <taxon>Neopterygii</taxon>
        <taxon>Teleostei</taxon>
        <taxon>Neoteleostei</taxon>
        <taxon>Acanthomorphata</taxon>
        <taxon>Eupercaria</taxon>
        <taxon>Perciformes</taxon>
        <taxon>Notothenioidei</taxon>
        <taxon>Channichthyidae</taxon>
        <taxon>Chaenocephalus</taxon>
    </lineage>
</organism>
<feature type="non-terminal residue" evidence="1">
    <location>
        <position position="1"/>
    </location>
</feature>